<dbReference type="AlphaFoldDB" id="A0A844KQS2"/>
<organism evidence="3 4">
    <name type="scientific">Roseburia faecis</name>
    <dbReference type="NCBI Taxonomy" id="301302"/>
    <lineage>
        <taxon>Bacteria</taxon>
        <taxon>Bacillati</taxon>
        <taxon>Bacillota</taxon>
        <taxon>Clostridia</taxon>
        <taxon>Lachnospirales</taxon>
        <taxon>Lachnospiraceae</taxon>
        <taxon>Roseburia</taxon>
    </lineage>
</organism>
<dbReference type="Proteomes" id="UP000446657">
    <property type="component" value="Unassembled WGS sequence"/>
</dbReference>
<dbReference type="GO" id="GO:0016020">
    <property type="term" value="C:membrane"/>
    <property type="evidence" value="ECO:0007669"/>
    <property type="project" value="InterPro"/>
</dbReference>
<evidence type="ECO:0000256" key="1">
    <source>
        <dbReference type="SAM" id="Phobius"/>
    </source>
</evidence>
<evidence type="ECO:0000259" key="2">
    <source>
        <dbReference type="Pfam" id="PF01478"/>
    </source>
</evidence>
<dbReference type="EMBL" id="WNAL01000034">
    <property type="protein sequence ID" value="MTR82746.1"/>
    <property type="molecule type" value="Genomic_DNA"/>
</dbReference>
<dbReference type="Pfam" id="PF01478">
    <property type="entry name" value="Peptidase_A24"/>
    <property type="match status" value="1"/>
</dbReference>
<keyword evidence="1" id="KW-1133">Transmembrane helix</keyword>
<dbReference type="Gene3D" id="1.20.120.1220">
    <property type="match status" value="1"/>
</dbReference>
<evidence type="ECO:0000313" key="4">
    <source>
        <dbReference type="Proteomes" id="UP000446657"/>
    </source>
</evidence>
<gene>
    <name evidence="3" type="ORF">GMD30_13870</name>
</gene>
<dbReference type="OrthoDB" id="5508079at2"/>
<accession>A0A844KQS2</accession>
<keyword evidence="1" id="KW-0472">Membrane</keyword>
<keyword evidence="1" id="KW-0812">Transmembrane</keyword>
<feature type="transmembrane region" description="Helical" evidence="1">
    <location>
        <begin position="57"/>
        <end position="80"/>
    </location>
</feature>
<feature type="transmembrane region" description="Helical" evidence="1">
    <location>
        <begin position="154"/>
        <end position="176"/>
    </location>
</feature>
<comment type="caution">
    <text evidence="3">The sequence shown here is derived from an EMBL/GenBank/DDBJ whole genome shotgun (WGS) entry which is preliminary data.</text>
</comment>
<reference evidence="3 4" key="1">
    <citation type="journal article" date="2019" name="Nat. Med.">
        <title>A library of human gut bacterial isolates paired with longitudinal multiomics data enables mechanistic microbiome research.</title>
        <authorList>
            <person name="Poyet M."/>
            <person name="Groussin M."/>
            <person name="Gibbons S.M."/>
            <person name="Avila-Pacheco J."/>
            <person name="Jiang X."/>
            <person name="Kearney S.M."/>
            <person name="Perrotta A.R."/>
            <person name="Berdy B."/>
            <person name="Zhao S."/>
            <person name="Lieberman T.D."/>
            <person name="Swanson P.K."/>
            <person name="Smith M."/>
            <person name="Roesemann S."/>
            <person name="Alexander J.E."/>
            <person name="Rich S.A."/>
            <person name="Livny J."/>
            <person name="Vlamakis H."/>
            <person name="Clish C."/>
            <person name="Bullock K."/>
            <person name="Deik A."/>
            <person name="Scott J."/>
            <person name="Pierce K.A."/>
            <person name="Xavier R.J."/>
            <person name="Alm E.J."/>
        </authorList>
    </citation>
    <scope>NUCLEOTIDE SEQUENCE [LARGE SCALE GENOMIC DNA]</scope>
    <source>
        <strain evidence="3 4">BIOML-A1</strain>
    </source>
</reference>
<dbReference type="InterPro" id="IPR000045">
    <property type="entry name" value="Prepilin_IV_endopep_pep"/>
</dbReference>
<dbReference type="GO" id="GO:0004190">
    <property type="term" value="F:aspartic-type endopeptidase activity"/>
    <property type="evidence" value="ECO:0007669"/>
    <property type="project" value="InterPro"/>
</dbReference>
<proteinExistence type="predicted"/>
<name>A0A844KQS2_9FIRM</name>
<feature type="domain" description="Prepilin type IV endopeptidase peptidase" evidence="2">
    <location>
        <begin position="11"/>
        <end position="113"/>
    </location>
</feature>
<evidence type="ECO:0000313" key="3">
    <source>
        <dbReference type="EMBL" id="MTR82746.1"/>
    </source>
</evidence>
<sequence length="177" mass="19662">MISMQGASVLTLYAILIVAVVQDITSMRISNRLIIMGLFLSMAFGIVLGGMPRIIQVLLNISIPVIMLYLFYLIGVLGAGDIKLFSVIGGFTNLKTLTDCVLAAFVAGAVIAVLKMLYMRNLRISLFKAQVFLRELFSGKFSSYRNGWVQEQNLMHFSVAVLLGMLYAHRTVWLSLF</sequence>
<feature type="transmembrane region" description="Helical" evidence="1">
    <location>
        <begin position="100"/>
        <end position="118"/>
    </location>
</feature>
<feature type="transmembrane region" description="Helical" evidence="1">
    <location>
        <begin position="33"/>
        <end position="50"/>
    </location>
</feature>
<protein>
    <submittedName>
        <fullName evidence="3">Prepilin peptidase</fullName>
    </submittedName>
</protein>